<keyword evidence="1" id="KW-1133">Transmembrane helix</keyword>
<evidence type="ECO:0000256" key="1">
    <source>
        <dbReference type="SAM" id="Phobius"/>
    </source>
</evidence>
<feature type="transmembrane region" description="Helical" evidence="1">
    <location>
        <begin position="256"/>
        <end position="277"/>
    </location>
</feature>
<evidence type="ECO:0000256" key="2">
    <source>
        <dbReference type="SAM" id="SignalP"/>
    </source>
</evidence>
<gene>
    <name evidence="4" type="ORF">NQ315_011931</name>
</gene>
<name>A0AAV8W2J4_9CUCU</name>
<feature type="chain" id="PRO_5043339405" description="Ig-like domain-containing protein" evidence="2">
    <location>
        <begin position="19"/>
        <end position="310"/>
    </location>
</feature>
<dbReference type="InterPro" id="IPR003599">
    <property type="entry name" value="Ig_sub"/>
</dbReference>
<organism evidence="4 5">
    <name type="scientific">Exocentrus adspersus</name>
    <dbReference type="NCBI Taxonomy" id="1586481"/>
    <lineage>
        <taxon>Eukaryota</taxon>
        <taxon>Metazoa</taxon>
        <taxon>Ecdysozoa</taxon>
        <taxon>Arthropoda</taxon>
        <taxon>Hexapoda</taxon>
        <taxon>Insecta</taxon>
        <taxon>Pterygota</taxon>
        <taxon>Neoptera</taxon>
        <taxon>Endopterygota</taxon>
        <taxon>Coleoptera</taxon>
        <taxon>Polyphaga</taxon>
        <taxon>Cucujiformia</taxon>
        <taxon>Chrysomeloidea</taxon>
        <taxon>Cerambycidae</taxon>
        <taxon>Lamiinae</taxon>
        <taxon>Acanthocinini</taxon>
        <taxon>Exocentrus</taxon>
    </lineage>
</organism>
<feature type="domain" description="Ig-like" evidence="3">
    <location>
        <begin position="140"/>
        <end position="229"/>
    </location>
</feature>
<keyword evidence="1" id="KW-0812">Transmembrane</keyword>
<keyword evidence="1" id="KW-0472">Membrane</keyword>
<evidence type="ECO:0000313" key="4">
    <source>
        <dbReference type="EMBL" id="KAJ8920270.1"/>
    </source>
</evidence>
<dbReference type="SUPFAM" id="SSF48726">
    <property type="entry name" value="Immunoglobulin"/>
    <property type="match status" value="1"/>
</dbReference>
<dbReference type="InterPro" id="IPR007110">
    <property type="entry name" value="Ig-like_dom"/>
</dbReference>
<dbReference type="PROSITE" id="PS50835">
    <property type="entry name" value="IG_LIKE"/>
    <property type="match status" value="2"/>
</dbReference>
<proteinExistence type="predicted"/>
<dbReference type="InterPro" id="IPR013783">
    <property type="entry name" value="Ig-like_fold"/>
</dbReference>
<dbReference type="AlphaFoldDB" id="A0AAV8W2J4"/>
<accession>A0AAV8W2J4</accession>
<dbReference type="Gene3D" id="2.60.40.10">
    <property type="entry name" value="Immunoglobulins"/>
    <property type="match status" value="2"/>
</dbReference>
<protein>
    <recommendedName>
        <fullName evidence="3">Ig-like domain-containing protein</fullName>
    </recommendedName>
</protein>
<feature type="signal peptide" evidence="2">
    <location>
        <begin position="1"/>
        <end position="18"/>
    </location>
</feature>
<sequence length="310" mass="35565">MITVVYCCVCLLFALCRCENILDSEGYSNDSPYMVDPQPEIQNVRVKNGTQFTLKCHHKGVIWEYRPCESNYKGLQCEVRNLNSIEKNTWRKLDVSKARLDVTSSNKSLSGLYRCLEKEIIRKIFVVEVVSPGSYEGTPPRVAPLKTSNITGQLNMEFTIQCNVTSVIPPTIIWFKKCYGQKCDIEYDKICYCHINKSVTVYNIGNTYLSKYLIFNARDIDSGLYACLAVTEYGKDYKNVYIKVPSSGYKGENESFSLLFLIPFTLILAPVAVWLCYYKRKKKPVIIIVEQQKQLIQPVVRISEELNEVI</sequence>
<evidence type="ECO:0000259" key="3">
    <source>
        <dbReference type="PROSITE" id="PS50835"/>
    </source>
</evidence>
<reference evidence="4 5" key="1">
    <citation type="journal article" date="2023" name="Insect Mol. Biol.">
        <title>Genome sequencing provides insights into the evolution of gene families encoding plant cell wall-degrading enzymes in longhorned beetles.</title>
        <authorList>
            <person name="Shin N.R."/>
            <person name="Okamura Y."/>
            <person name="Kirsch R."/>
            <person name="Pauchet Y."/>
        </authorList>
    </citation>
    <scope>NUCLEOTIDE SEQUENCE [LARGE SCALE GENOMIC DNA]</scope>
    <source>
        <strain evidence="4">EAD_L_NR</strain>
    </source>
</reference>
<dbReference type="Proteomes" id="UP001159042">
    <property type="component" value="Unassembled WGS sequence"/>
</dbReference>
<comment type="caution">
    <text evidence="4">The sequence shown here is derived from an EMBL/GenBank/DDBJ whole genome shotgun (WGS) entry which is preliminary data.</text>
</comment>
<keyword evidence="5" id="KW-1185">Reference proteome</keyword>
<keyword evidence="2" id="KW-0732">Signal</keyword>
<evidence type="ECO:0000313" key="5">
    <source>
        <dbReference type="Proteomes" id="UP001159042"/>
    </source>
</evidence>
<dbReference type="SMART" id="SM00409">
    <property type="entry name" value="IG"/>
    <property type="match status" value="2"/>
</dbReference>
<feature type="domain" description="Ig-like" evidence="3">
    <location>
        <begin position="39"/>
        <end position="115"/>
    </location>
</feature>
<dbReference type="InterPro" id="IPR036179">
    <property type="entry name" value="Ig-like_dom_sf"/>
</dbReference>
<dbReference type="EMBL" id="JANEYG010000015">
    <property type="protein sequence ID" value="KAJ8920270.1"/>
    <property type="molecule type" value="Genomic_DNA"/>
</dbReference>